<evidence type="ECO:0000256" key="2">
    <source>
        <dbReference type="ARBA" id="ARBA00022475"/>
    </source>
</evidence>
<dbReference type="InterPro" id="IPR025405">
    <property type="entry name" value="DUF4131"/>
</dbReference>
<keyword evidence="5 6" id="KW-0472">Membrane</keyword>
<dbReference type="GO" id="GO:0005886">
    <property type="term" value="C:plasma membrane"/>
    <property type="evidence" value="ECO:0007669"/>
    <property type="project" value="UniProtKB-SubCell"/>
</dbReference>
<reference evidence="9 10" key="1">
    <citation type="submission" date="2016-11" db="EMBL/GenBank/DDBJ databases">
        <title>Draft Genome Sequences of Nine Cyanobacterial Strains from Diverse Habitats.</title>
        <authorList>
            <person name="Zhu T."/>
            <person name="Hou S."/>
            <person name="Lu X."/>
            <person name="Hess W.R."/>
        </authorList>
    </citation>
    <scope>NUCLEOTIDE SEQUENCE [LARGE SCALE GENOMIC DNA]</scope>
    <source>
        <strain evidence="9 10">IAM M-71</strain>
    </source>
</reference>
<feature type="transmembrane region" description="Helical" evidence="6">
    <location>
        <begin position="475"/>
        <end position="496"/>
    </location>
</feature>
<organism evidence="9 10">
    <name type="scientific">[Phormidium ambiguum] IAM M-71</name>
    <dbReference type="NCBI Taxonomy" id="454136"/>
    <lineage>
        <taxon>Bacteria</taxon>
        <taxon>Bacillati</taxon>
        <taxon>Cyanobacteriota</taxon>
        <taxon>Cyanophyceae</taxon>
        <taxon>Oscillatoriophycideae</taxon>
        <taxon>Aerosakkonematales</taxon>
        <taxon>Aerosakkonemataceae</taxon>
        <taxon>Floridanema</taxon>
    </lineage>
</organism>
<feature type="transmembrane region" description="Helical" evidence="6">
    <location>
        <begin position="309"/>
        <end position="326"/>
    </location>
</feature>
<proteinExistence type="predicted"/>
<dbReference type="InterPro" id="IPR052159">
    <property type="entry name" value="Competence_DNA_uptake"/>
</dbReference>
<keyword evidence="2" id="KW-1003">Cell membrane</keyword>
<feature type="transmembrane region" description="Helical" evidence="6">
    <location>
        <begin position="503"/>
        <end position="520"/>
    </location>
</feature>
<dbReference type="PANTHER" id="PTHR30619:SF1">
    <property type="entry name" value="RECOMBINATION PROTEIN 2"/>
    <property type="match status" value="1"/>
</dbReference>
<dbReference type="STRING" id="454136.NIES2119_18310"/>
<feature type="domain" description="DUF4131" evidence="8">
    <location>
        <begin position="27"/>
        <end position="198"/>
    </location>
</feature>
<evidence type="ECO:0000256" key="3">
    <source>
        <dbReference type="ARBA" id="ARBA00022692"/>
    </source>
</evidence>
<evidence type="ECO:0000256" key="5">
    <source>
        <dbReference type="ARBA" id="ARBA00023136"/>
    </source>
</evidence>
<feature type="transmembrane region" description="Helical" evidence="6">
    <location>
        <begin position="54"/>
        <end position="72"/>
    </location>
</feature>
<evidence type="ECO:0000259" key="7">
    <source>
        <dbReference type="Pfam" id="PF03772"/>
    </source>
</evidence>
<feature type="transmembrane region" description="Helical" evidence="6">
    <location>
        <begin position="7"/>
        <end position="24"/>
    </location>
</feature>
<feature type="transmembrane region" description="Helical" evidence="6">
    <location>
        <begin position="333"/>
        <end position="352"/>
    </location>
</feature>
<evidence type="ECO:0000256" key="1">
    <source>
        <dbReference type="ARBA" id="ARBA00004651"/>
    </source>
</evidence>
<evidence type="ECO:0000313" key="10">
    <source>
        <dbReference type="Proteomes" id="UP000185860"/>
    </source>
</evidence>
<keyword evidence="3 6" id="KW-0812">Transmembrane</keyword>
<dbReference type="Pfam" id="PF13567">
    <property type="entry name" value="DUF4131"/>
    <property type="match status" value="1"/>
</dbReference>
<evidence type="ECO:0000256" key="6">
    <source>
        <dbReference type="SAM" id="Phobius"/>
    </source>
</evidence>
<dbReference type="RefSeq" id="WP_073594950.1">
    <property type="nucleotide sequence ID" value="NZ_MRCE01000018.1"/>
</dbReference>
<feature type="transmembrane region" description="Helical" evidence="6">
    <location>
        <begin position="383"/>
        <end position="403"/>
    </location>
</feature>
<evidence type="ECO:0000259" key="8">
    <source>
        <dbReference type="Pfam" id="PF13567"/>
    </source>
</evidence>
<keyword evidence="4 6" id="KW-1133">Transmembrane helix</keyword>
<feature type="transmembrane region" description="Helical" evidence="6">
    <location>
        <begin position="423"/>
        <end position="444"/>
    </location>
</feature>
<dbReference type="AlphaFoldDB" id="A0A1U7IFX2"/>
<feature type="transmembrane region" description="Helical" evidence="6">
    <location>
        <begin position="257"/>
        <end position="277"/>
    </location>
</feature>
<gene>
    <name evidence="9" type="ORF">NIES2119_18310</name>
</gene>
<evidence type="ECO:0000313" key="9">
    <source>
        <dbReference type="EMBL" id="OKH35955.1"/>
    </source>
</evidence>
<feature type="transmembrane region" description="Helical" evidence="6">
    <location>
        <begin position="358"/>
        <end position="374"/>
    </location>
</feature>
<dbReference type="Proteomes" id="UP000185860">
    <property type="component" value="Unassembled WGS sequence"/>
</dbReference>
<feature type="transmembrane region" description="Helical" evidence="6">
    <location>
        <begin position="284"/>
        <end position="303"/>
    </location>
</feature>
<accession>A0A1U7IFX2</accession>
<feature type="domain" description="ComEC/Rec2-related protein" evidence="7">
    <location>
        <begin position="244"/>
        <end position="500"/>
    </location>
</feature>
<evidence type="ECO:0000256" key="4">
    <source>
        <dbReference type="ARBA" id="ARBA00022989"/>
    </source>
</evidence>
<dbReference type="Gene3D" id="3.60.15.10">
    <property type="entry name" value="Ribonuclease Z/Hydroxyacylglutathione hydrolase-like"/>
    <property type="match status" value="1"/>
</dbReference>
<protein>
    <submittedName>
        <fullName evidence="9">Competence protein</fullName>
    </submittedName>
</protein>
<comment type="subcellular location">
    <subcellularLocation>
        <location evidence="1">Cell membrane</location>
        <topology evidence="1">Multi-pass membrane protein</topology>
    </subcellularLocation>
</comment>
<dbReference type="InterPro" id="IPR004477">
    <property type="entry name" value="ComEC_N"/>
</dbReference>
<dbReference type="Pfam" id="PF03772">
    <property type="entry name" value="Competence"/>
    <property type="match status" value="1"/>
</dbReference>
<comment type="caution">
    <text evidence="9">The sequence shown here is derived from an EMBL/GenBank/DDBJ whole genome shotgun (WGS) entry which is preliminary data.</text>
</comment>
<dbReference type="InterPro" id="IPR036866">
    <property type="entry name" value="RibonucZ/Hydroxyglut_hydro"/>
</dbReference>
<sequence>MNSATTAFILCLAYIIGLLSTVLIFPWGGFAVLLLGIIATLVVPKFWRKGPKPWIWLVAGVVGLLAVLYFQARIPQPATNDISRESGAMEQLVTVRGTVESMPRLTRTRRAQFWLQTTQLNEVIGKDGPIDLGKQVSGKLYVTVPLLQATGLHPNQRIAVMGRLYKPKLTSNPGGFDFRAYLAQEGAFAGLSGRKVEFLTEEKSPKVGWWAIRQRIIRTHTRGLGVPEGPLVSAMVLGSQSVNFYLPVELKDQFTRIGLAHTLAASGFQVSLILYVVLLLTKRFSVRSQFIAGVIALGIFLALTGPQPPILRAVVMGVAALIAPLLQRKINPVGSLLFAATFLLLLNPTWIWDLSFQLSFLATLGLLITVPAISKKLDWMPPVLVAGIAIPIAASIWTLPLQLYVFKIISPYSIPINIITTPFVTLLSIGGFISALLGVLWPILGSSIAWFLYYPTHILISVVEFFYQLPGNSVAVGAISQYQLLVLYLLIILVCLFKWWRNYWWFAGLLAVTLIVIPVWQTQSALFQATILESGKQPVLVIQDKGKVTLINSGDASTARYDIIPFLQHQGVNKIDWALSTDTTIDDKSGWLAILGYLPINNFYSNSSVESSSTEKASQGQSEIQSIVQARQGNYQSLTLGQIMTFGTTLTRLIDSQTPMLQILIDGQNWLFIGALKAEEQKQLLITEKFPKVDVLWTSGERVTAELLKVVQPKVVIVSADKVDLETLANVNQAKIKLFVTGKDGAVQWKPSGTFETTLELTEGYNSLL</sequence>
<dbReference type="PANTHER" id="PTHR30619">
    <property type="entry name" value="DNA INTERNALIZATION/COMPETENCE PROTEIN COMEC/REC2"/>
    <property type="match status" value="1"/>
</dbReference>
<feature type="transmembrane region" description="Helical" evidence="6">
    <location>
        <begin position="451"/>
        <end position="469"/>
    </location>
</feature>
<dbReference type="OrthoDB" id="9761531at2"/>
<name>A0A1U7IFX2_9CYAN</name>
<dbReference type="EMBL" id="MRCE01000018">
    <property type="protein sequence ID" value="OKH35955.1"/>
    <property type="molecule type" value="Genomic_DNA"/>
</dbReference>
<dbReference type="NCBIfam" id="TIGR00360">
    <property type="entry name" value="ComEC_N-term"/>
    <property type="match status" value="1"/>
</dbReference>